<organism evidence="2 3">
    <name type="scientific">Thalassotalea euphylliae</name>
    <dbReference type="NCBI Taxonomy" id="1655234"/>
    <lineage>
        <taxon>Bacteria</taxon>
        <taxon>Pseudomonadati</taxon>
        <taxon>Pseudomonadota</taxon>
        <taxon>Gammaproteobacteria</taxon>
        <taxon>Alteromonadales</taxon>
        <taxon>Colwelliaceae</taxon>
        <taxon>Thalassotalea</taxon>
    </lineage>
</organism>
<dbReference type="EMBL" id="QUOU01000001">
    <property type="protein sequence ID" value="REL27269.1"/>
    <property type="molecule type" value="Genomic_DNA"/>
</dbReference>
<feature type="domain" description="NACHT" evidence="1">
    <location>
        <begin position="107"/>
        <end position="251"/>
    </location>
</feature>
<comment type="caution">
    <text evidence="2">The sequence shown here is derived from an EMBL/GenBank/DDBJ whole genome shotgun (WGS) entry which is preliminary data.</text>
</comment>
<dbReference type="Pfam" id="PF05729">
    <property type="entry name" value="NACHT"/>
    <property type="match status" value="1"/>
</dbReference>
<dbReference type="InterPro" id="IPR027417">
    <property type="entry name" value="P-loop_NTPase"/>
</dbReference>
<dbReference type="SUPFAM" id="SSF52540">
    <property type="entry name" value="P-loop containing nucleoside triphosphate hydrolases"/>
    <property type="match status" value="1"/>
</dbReference>
<evidence type="ECO:0000313" key="2">
    <source>
        <dbReference type="EMBL" id="REL27269.1"/>
    </source>
</evidence>
<dbReference type="AlphaFoldDB" id="A0A3E0TRS3"/>
<sequence length="617" mass="71543">MHFDKVVWCDKVLNKHSDGKSSLIQKKIENIALKCTGSNKAEVQKWMHNGTVKDISTNLKKVLYVRTILTKKDEQNLLDFYYPSSIKLENQHLTIENVSESAIEQPALLIGTVGQGKSISLRYLSFYELCKTERIPVFLELRKLRSSTPLTTHIQNFLEKVKLTCSEKLVQFLLANGFISLLLDGFDELKHEKRQHWVNEIENVITKYKKTKVVVTTRPNTDIHQHHIFKNYELKQLDEADRANFIKKLVKNTEDQNALIGKLSNAGSGVTDLLTTPLLMALFVSVYNNRRKLPNSNSEFFDELFSTLLSRHDGLKVAYDRPTKSGFTDKELKAALQSLCYQTRKASFRQISDIQLNDIATLALNAINLDSKKSESFIYDVSNITCLLLKDGLEYRFIHDSVQEYYSASFVRDQEEAKEKFYSKYLTDWHHWSPELNFLMYIDPVGYNKYFFVPSVKLLCDVNDENEIIRFKKSSFIDLLLVTDIIFLEDKEKGEDLKFLLLATKEYVSNWASDLICKFELDFEQNSFRRSIEKTVKQNFTNGQKLAKYVDKKKISETFKVNSVTFFIFQAHEFLSDANFIDQLYESIDDDALYDLIKGLNNSLNFIKSKKDIGNVF</sequence>
<evidence type="ECO:0000259" key="1">
    <source>
        <dbReference type="Pfam" id="PF05729"/>
    </source>
</evidence>
<protein>
    <submittedName>
        <fullName evidence="2">NACHT domain-containing protein</fullName>
    </submittedName>
</protein>
<evidence type="ECO:0000313" key="3">
    <source>
        <dbReference type="Proteomes" id="UP000256478"/>
    </source>
</evidence>
<dbReference type="PANTHER" id="PTHR46844">
    <property type="entry name" value="SLR5058 PROTEIN"/>
    <property type="match status" value="1"/>
</dbReference>
<gene>
    <name evidence="2" type="ORF">DXX93_12290</name>
</gene>
<dbReference type="Gene3D" id="3.40.50.300">
    <property type="entry name" value="P-loop containing nucleotide triphosphate hydrolases"/>
    <property type="match status" value="1"/>
</dbReference>
<dbReference type="InterPro" id="IPR007111">
    <property type="entry name" value="NACHT_NTPase"/>
</dbReference>
<dbReference type="PANTHER" id="PTHR46844:SF1">
    <property type="entry name" value="SLR5058 PROTEIN"/>
    <property type="match status" value="1"/>
</dbReference>
<proteinExistence type="predicted"/>
<accession>A0A3E0TRS3</accession>
<name>A0A3E0TRS3_9GAMM</name>
<reference evidence="2 3" key="1">
    <citation type="submission" date="2018-08" db="EMBL/GenBank/DDBJ databases">
        <title>Thalassotalea euphylliae genome.</title>
        <authorList>
            <person name="Summers S."/>
            <person name="Rice S.A."/>
            <person name="Freckelton M.L."/>
            <person name="Nedved B.T."/>
            <person name="Hadfield M.G."/>
        </authorList>
    </citation>
    <scope>NUCLEOTIDE SEQUENCE [LARGE SCALE GENOMIC DNA]</scope>
    <source>
        <strain evidence="2 3">H1</strain>
    </source>
</reference>
<dbReference type="Proteomes" id="UP000256478">
    <property type="component" value="Unassembled WGS sequence"/>
</dbReference>